<name>A0A2U1KWV0_ARTAN</name>
<evidence type="ECO:0000259" key="3">
    <source>
        <dbReference type="PROSITE" id="PS50158"/>
    </source>
</evidence>
<comment type="caution">
    <text evidence="4">The sequence shown here is derived from an EMBL/GenBank/DDBJ whole genome shotgun (WGS) entry which is preliminary data.</text>
</comment>
<dbReference type="Pfam" id="PF00098">
    <property type="entry name" value="zf-CCHC"/>
    <property type="match status" value="1"/>
</dbReference>
<dbReference type="EMBL" id="PKPP01013213">
    <property type="protein sequence ID" value="PWA41236.1"/>
    <property type="molecule type" value="Genomic_DNA"/>
</dbReference>
<dbReference type="InterPro" id="IPR036875">
    <property type="entry name" value="Znf_CCHC_sf"/>
</dbReference>
<dbReference type="Gene3D" id="4.10.60.10">
    <property type="entry name" value="Zinc finger, CCHC-type"/>
    <property type="match status" value="1"/>
</dbReference>
<dbReference type="AlphaFoldDB" id="A0A2U1KWV0"/>
<feature type="domain" description="CCHC-type" evidence="3">
    <location>
        <begin position="59"/>
        <end position="75"/>
    </location>
</feature>
<dbReference type="GO" id="GO:0008270">
    <property type="term" value="F:zinc ion binding"/>
    <property type="evidence" value="ECO:0007669"/>
    <property type="project" value="UniProtKB-KW"/>
</dbReference>
<dbReference type="Proteomes" id="UP000245207">
    <property type="component" value="Unassembled WGS sequence"/>
</dbReference>
<reference evidence="4 5" key="1">
    <citation type="journal article" date="2018" name="Mol. Plant">
        <title>The genome of Artemisia annua provides insight into the evolution of Asteraceae family and artemisinin biosynthesis.</title>
        <authorList>
            <person name="Shen Q."/>
            <person name="Zhang L."/>
            <person name="Liao Z."/>
            <person name="Wang S."/>
            <person name="Yan T."/>
            <person name="Shi P."/>
            <person name="Liu M."/>
            <person name="Fu X."/>
            <person name="Pan Q."/>
            <person name="Wang Y."/>
            <person name="Lv Z."/>
            <person name="Lu X."/>
            <person name="Zhang F."/>
            <person name="Jiang W."/>
            <person name="Ma Y."/>
            <person name="Chen M."/>
            <person name="Hao X."/>
            <person name="Li L."/>
            <person name="Tang Y."/>
            <person name="Lv G."/>
            <person name="Zhou Y."/>
            <person name="Sun X."/>
            <person name="Brodelius P.E."/>
            <person name="Rose J.K.C."/>
            <person name="Tang K."/>
        </authorList>
    </citation>
    <scope>NUCLEOTIDE SEQUENCE [LARGE SCALE GENOMIC DNA]</scope>
    <source>
        <strain evidence="5">cv. Huhao1</strain>
        <tissue evidence="4">Leaf</tissue>
    </source>
</reference>
<dbReference type="GO" id="GO:0003676">
    <property type="term" value="F:nucleic acid binding"/>
    <property type="evidence" value="ECO:0007669"/>
    <property type="project" value="InterPro"/>
</dbReference>
<keyword evidence="1" id="KW-0863">Zinc-finger</keyword>
<feature type="region of interest" description="Disordered" evidence="2">
    <location>
        <begin position="32"/>
        <end position="54"/>
    </location>
</feature>
<evidence type="ECO:0000256" key="1">
    <source>
        <dbReference type="PROSITE-ProRule" id="PRU00047"/>
    </source>
</evidence>
<evidence type="ECO:0000313" key="5">
    <source>
        <dbReference type="Proteomes" id="UP000245207"/>
    </source>
</evidence>
<organism evidence="4 5">
    <name type="scientific">Artemisia annua</name>
    <name type="common">Sweet wormwood</name>
    <dbReference type="NCBI Taxonomy" id="35608"/>
    <lineage>
        <taxon>Eukaryota</taxon>
        <taxon>Viridiplantae</taxon>
        <taxon>Streptophyta</taxon>
        <taxon>Embryophyta</taxon>
        <taxon>Tracheophyta</taxon>
        <taxon>Spermatophyta</taxon>
        <taxon>Magnoliopsida</taxon>
        <taxon>eudicotyledons</taxon>
        <taxon>Gunneridae</taxon>
        <taxon>Pentapetalae</taxon>
        <taxon>asterids</taxon>
        <taxon>campanulids</taxon>
        <taxon>Asterales</taxon>
        <taxon>Asteraceae</taxon>
        <taxon>Asteroideae</taxon>
        <taxon>Anthemideae</taxon>
        <taxon>Artemisiinae</taxon>
        <taxon>Artemisia</taxon>
    </lineage>
</organism>
<protein>
    <recommendedName>
        <fullName evidence="3">CCHC-type domain-containing protein</fullName>
    </recommendedName>
</protein>
<proteinExistence type="predicted"/>
<evidence type="ECO:0000313" key="4">
    <source>
        <dbReference type="EMBL" id="PWA41236.1"/>
    </source>
</evidence>
<keyword evidence="1" id="KW-0479">Metal-binding</keyword>
<dbReference type="InterPro" id="IPR001878">
    <property type="entry name" value="Znf_CCHC"/>
</dbReference>
<evidence type="ECO:0000256" key="2">
    <source>
        <dbReference type="SAM" id="MobiDB-lite"/>
    </source>
</evidence>
<gene>
    <name evidence="4" type="ORF">CTI12_AA555430</name>
</gene>
<sequence length="88" mass="10241">MGLVAYFSANVDEKTKRNTIVNTIAVIVNSSPERTERGKSKNWKPWKKKDGDQDNSQIRCYKCKELGHYKSECPKWEKEHEANLIQRG</sequence>
<dbReference type="PROSITE" id="PS50158">
    <property type="entry name" value="ZF_CCHC"/>
    <property type="match status" value="1"/>
</dbReference>
<keyword evidence="1" id="KW-0862">Zinc</keyword>
<dbReference type="SUPFAM" id="SSF57756">
    <property type="entry name" value="Retrovirus zinc finger-like domains"/>
    <property type="match status" value="1"/>
</dbReference>
<keyword evidence="5" id="KW-1185">Reference proteome</keyword>
<dbReference type="SMART" id="SM00343">
    <property type="entry name" value="ZnF_C2HC"/>
    <property type="match status" value="1"/>
</dbReference>
<dbReference type="OrthoDB" id="1104362at2759"/>
<accession>A0A2U1KWV0</accession>